<dbReference type="PANTHER" id="PTHR12663">
    <property type="entry name" value="ANDROGEN INDUCED INHIBITOR OF PROLIFERATION AS3 / PDS5-RELATED"/>
    <property type="match status" value="1"/>
</dbReference>
<dbReference type="PANTHER" id="PTHR12663:SF0">
    <property type="entry name" value="PRECOCIOUS DISSOCIATION OF SISTERS 5, ISOFORM A"/>
    <property type="match status" value="1"/>
</dbReference>
<feature type="domain" description="PTM/DIR17-like Tudor" evidence="4">
    <location>
        <begin position="64"/>
        <end position="97"/>
    </location>
</feature>
<dbReference type="AlphaFoldDB" id="A0A2V3IGG6"/>
<comment type="subcellular location">
    <subcellularLocation>
        <location evidence="1">Nucleus</location>
    </subcellularLocation>
</comment>
<dbReference type="STRING" id="448386.A0A2V3IGG6"/>
<keyword evidence="6" id="KW-1185">Reference proteome</keyword>
<protein>
    <submittedName>
        <fullName evidence="5">Histone-lysine N-methyltransferase TRX1</fullName>
    </submittedName>
</protein>
<sequence>MNRTLEYSLSDNNGFADDVTTEPLDSPLVESGKALLNSDSESVSIGPQYPSVGDRIEVYWPQDERFYEGNVTKHNPRTQKYSVNYPDGDKEVLKLQEEKWKYAEGRSEATERGPTEGAELDEVVENPLEAAQIQLSTGQELESKEREIIDSYFQAFGSREFMRHQVKCNALREGFLVLECFPDIIGCVVCI</sequence>
<dbReference type="InterPro" id="IPR039776">
    <property type="entry name" value="Pds5"/>
</dbReference>
<dbReference type="SUPFAM" id="SSF63748">
    <property type="entry name" value="Tudor/PWWP/MBT"/>
    <property type="match status" value="1"/>
</dbReference>
<dbReference type="OrthoDB" id="200660at2759"/>
<dbReference type="GO" id="GO:0008168">
    <property type="term" value="F:methyltransferase activity"/>
    <property type="evidence" value="ECO:0007669"/>
    <property type="project" value="UniProtKB-KW"/>
</dbReference>
<dbReference type="GO" id="GO:0032259">
    <property type="term" value="P:methylation"/>
    <property type="evidence" value="ECO:0007669"/>
    <property type="project" value="UniProtKB-KW"/>
</dbReference>
<dbReference type="InterPro" id="IPR047365">
    <property type="entry name" value="Tudor_AtPTM-like"/>
</dbReference>
<keyword evidence="2" id="KW-0539">Nucleus</keyword>
<name>A0A2V3IGG6_9FLOR</name>
<keyword evidence="5" id="KW-0489">Methyltransferase</keyword>
<dbReference type="Pfam" id="PF21743">
    <property type="entry name" value="PTM_DIR17_Tudor"/>
    <property type="match status" value="1"/>
</dbReference>
<dbReference type="Proteomes" id="UP000247409">
    <property type="component" value="Unassembled WGS sequence"/>
</dbReference>
<dbReference type="GO" id="GO:0005634">
    <property type="term" value="C:nucleus"/>
    <property type="evidence" value="ECO:0007669"/>
    <property type="project" value="UniProtKB-SubCell"/>
</dbReference>
<organism evidence="5 6">
    <name type="scientific">Gracilariopsis chorda</name>
    <dbReference type="NCBI Taxonomy" id="448386"/>
    <lineage>
        <taxon>Eukaryota</taxon>
        <taxon>Rhodophyta</taxon>
        <taxon>Florideophyceae</taxon>
        <taxon>Rhodymeniophycidae</taxon>
        <taxon>Gracilariales</taxon>
        <taxon>Gracilariaceae</taxon>
        <taxon>Gracilariopsis</taxon>
    </lineage>
</organism>
<feature type="compositionally biased region" description="Polar residues" evidence="3">
    <location>
        <begin position="1"/>
        <end position="13"/>
    </location>
</feature>
<evidence type="ECO:0000313" key="5">
    <source>
        <dbReference type="EMBL" id="PXF41171.1"/>
    </source>
</evidence>
<evidence type="ECO:0000256" key="1">
    <source>
        <dbReference type="ARBA" id="ARBA00004123"/>
    </source>
</evidence>
<comment type="caution">
    <text evidence="5">The sequence shown here is derived from an EMBL/GenBank/DDBJ whole genome shotgun (WGS) entry which is preliminary data.</text>
</comment>
<evidence type="ECO:0000256" key="3">
    <source>
        <dbReference type="SAM" id="MobiDB-lite"/>
    </source>
</evidence>
<evidence type="ECO:0000259" key="4">
    <source>
        <dbReference type="Pfam" id="PF21743"/>
    </source>
</evidence>
<dbReference type="GO" id="GO:0007064">
    <property type="term" value="P:mitotic sister chromatid cohesion"/>
    <property type="evidence" value="ECO:0007669"/>
    <property type="project" value="InterPro"/>
</dbReference>
<dbReference type="EMBL" id="NBIV01000231">
    <property type="protein sequence ID" value="PXF41171.1"/>
    <property type="molecule type" value="Genomic_DNA"/>
</dbReference>
<dbReference type="Gene3D" id="2.30.30.140">
    <property type="match status" value="1"/>
</dbReference>
<dbReference type="GO" id="GO:0000785">
    <property type="term" value="C:chromatin"/>
    <property type="evidence" value="ECO:0007669"/>
    <property type="project" value="TreeGrafter"/>
</dbReference>
<accession>A0A2V3IGG6</accession>
<reference evidence="5 6" key="1">
    <citation type="journal article" date="2018" name="Mol. Biol. Evol.">
        <title>Analysis of the draft genome of the red seaweed Gracilariopsis chorda provides insights into genome size evolution in Rhodophyta.</title>
        <authorList>
            <person name="Lee J."/>
            <person name="Yang E.C."/>
            <person name="Graf L."/>
            <person name="Yang J.H."/>
            <person name="Qiu H."/>
            <person name="Zel Zion U."/>
            <person name="Chan C.X."/>
            <person name="Stephens T.G."/>
            <person name="Weber A.P.M."/>
            <person name="Boo G.H."/>
            <person name="Boo S.M."/>
            <person name="Kim K.M."/>
            <person name="Shin Y."/>
            <person name="Jung M."/>
            <person name="Lee S.J."/>
            <person name="Yim H.S."/>
            <person name="Lee J.H."/>
            <person name="Bhattacharya D."/>
            <person name="Yoon H.S."/>
        </authorList>
    </citation>
    <scope>NUCLEOTIDE SEQUENCE [LARGE SCALE GENOMIC DNA]</scope>
    <source>
        <strain evidence="5 6">SKKU-2015</strain>
        <tissue evidence="5">Whole body</tissue>
    </source>
</reference>
<gene>
    <name evidence="5" type="ORF">BWQ96_09113</name>
</gene>
<proteinExistence type="predicted"/>
<evidence type="ECO:0000256" key="2">
    <source>
        <dbReference type="ARBA" id="ARBA00023242"/>
    </source>
</evidence>
<dbReference type="CDD" id="cd20404">
    <property type="entry name" value="Tudor_Agenet_AtEML-like"/>
    <property type="match status" value="1"/>
</dbReference>
<evidence type="ECO:0000313" key="6">
    <source>
        <dbReference type="Proteomes" id="UP000247409"/>
    </source>
</evidence>
<feature type="region of interest" description="Disordered" evidence="3">
    <location>
        <begin position="1"/>
        <end position="22"/>
    </location>
</feature>
<dbReference type="GO" id="GO:0006281">
    <property type="term" value="P:DNA repair"/>
    <property type="evidence" value="ECO:0007669"/>
    <property type="project" value="TreeGrafter"/>
</dbReference>
<keyword evidence="5" id="KW-0808">Transferase</keyword>